<dbReference type="EMBL" id="VIVL01000005">
    <property type="protein sequence ID" value="TWD85754.1"/>
    <property type="molecule type" value="Genomic_DNA"/>
</dbReference>
<gene>
    <name evidence="1" type="ORF">FB547_105266</name>
</gene>
<protein>
    <submittedName>
        <fullName evidence="1">Uncharacterized protein</fullName>
    </submittedName>
</protein>
<name>A0A561C3V8_9BURK</name>
<dbReference type="Proteomes" id="UP000319722">
    <property type="component" value="Unassembled WGS sequence"/>
</dbReference>
<dbReference type="AlphaFoldDB" id="A0A561C3V8"/>
<proteinExistence type="predicted"/>
<accession>A0A561C3V8</accession>
<dbReference type="OrthoDB" id="9845805at2"/>
<evidence type="ECO:0000313" key="1">
    <source>
        <dbReference type="EMBL" id="TWD85754.1"/>
    </source>
</evidence>
<reference evidence="1 2" key="1">
    <citation type="submission" date="2019-06" db="EMBL/GenBank/DDBJ databases">
        <title>Sorghum-associated microbial communities from plants grown in Nebraska, USA.</title>
        <authorList>
            <person name="Schachtman D."/>
        </authorList>
    </citation>
    <scope>NUCLEOTIDE SEQUENCE [LARGE SCALE GENOMIC DNA]</scope>
    <source>
        <strain evidence="1 2">T529</strain>
    </source>
</reference>
<sequence length="101" mass="10163">MQTLQKIQPTDATAESNVLPLKRETATSVREIAAGAHAPVVVGSIYLIGDGTPENPLRINVPALTSAIINSMTSANFMALQNGIAACNSAGATGSIGAGGD</sequence>
<organism evidence="1 2">
    <name type="scientific">Variovorax beijingensis</name>
    <dbReference type="NCBI Taxonomy" id="2496117"/>
    <lineage>
        <taxon>Bacteria</taxon>
        <taxon>Pseudomonadati</taxon>
        <taxon>Pseudomonadota</taxon>
        <taxon>Betaproteobacteria</taxon>
        <taxon>Burkholderiales</taxon>
        <taxon>Comamonadaceae</taxon>
        <taxon>Variovorax</taxon>
    </lineage>
</organism>
<dbReference type="RefSeq" id="WP_145744344.1">
    <property type="nucleotide sequence ID" value="NZ_VIVL01000005.1"/>
</dbReference>
<comment type="caution">
    <text evidence="1">The sequence shown here is derived from an EMBL/GenBank/DDBJ whole genome shotgun (WGS) entry which is preliminary data.</text>
</comment>
<evidence type="ECO:0000313" key="2">
    <source>
        <dbReference type="Proteomes" id="UP000319722"/>
    </source>
</evidence>